<dbReference type="InterPro" id="IPR011006">
    <property type="entry name" value="CheY-like_superfamily"/>
</dbReference>
<dbReference type="InterPro" id="IPR001789">
    <property type="entry name" value="Sig_transdc_resp-reg_receiver"/>
</dbReference>
<dbReference type="Pfam" id="PF00072">
    <property type="entry name" value="Response_reg"/>
    <property type="match status" value="1"/>
</dbReference>
<dbReference type="PROSITE" id="PS50110">
    <property type="entry name" value="RESPONSE_REGULATORY"/>
    <property type="match status" value="1"/>
</dbReference>
<feature type="domain" description="Response regulatory" evidence="3">
    <location>
        <begin position="22"/>
        <end position="150"/>
    </location>
</feature>
<dbReference type="GO" id="GO:0000160">
    <property type="term" value="P:phosphorelay signal transduction system"/>
    <property type="evidence" value="ECO:0007669"/>
    <property type="project" value="InterPro"/>
</dbReference>
<evidence type="ECO:0000256" key="1">
    <source>
        <dbReference type="ARBA" id="ARBA00022553"/>
    </source>
</evidence>
<evidence type="ECO:0000313" key="5">
    <source>
        <dbReference type="Proteomes" id="UP000190961"/>
    </source>
</evidence>
<organism evidence="4 5">
    <name type="scientific">Ohtaekwangia koreensis</name>
    <dbReference type="NCBI Taxonomy" id="688867"/>
    <lineage>
        <taxon>Bacteria</taxon>
        <taxon>Pseudomonadati</taxon>
        <taxon>Bacteroidota</taxon>
        <taxon>Cytophagia</taxon>
        <taxon>Cytophagales</taxon>
        <taxon>Fulvivirgaceae</taxon>
        <taxon>Ohtaekwangia</taxon>
    </lineage>
</organism>
<dbReference type="InterPro" id="IPR050595">
    <property type="entry name" value="Bact_response_regulator"/>
</dbReference>
<evidence type="ECO:0000259" key="3">
    <source>
        <dbReference type="PROSITE" id="PS50110"/>
    </source>
</evidence>
<dbReference type="EMBL" id="FUZU01000001">
    <property type="protein sequence ID" value="SKC45612.1"/>
    <property type="molecule type" value="Genomic_DNA"/>
</dbReference>
<keyword evidence="1 2" id="KW-0597">Phosphoprotein</keyword>
<dbReference type="PANTHER" id="PTHR44591">
    <property type="entry name" value="STRESS RESPONSE REGULATOR PROTEIN 1"/>
    <property type="match status" value="1"/>
</dbReference>
<dbReference type="PANTHER" id="PTHR44591:SF3">
    <property type="entry name" value="RESPONSE REGULATORY DOMAIN-CONTAINING PROTEIN"/>
    <property type="match status" value="1"/>
</dbReference>
<protein>
    <submittedName>
        <fullName evidence="4">Response regulator receiver domain-containing protein</fullName>
    </submittedName>
</protein>
<sequence>MKEVHSQYIYLSTMKGVPSINHIFLIDDDAVINMINRKIIALTYPSLKVSSYMHAGVALDRLKQWAESEPSQLPDFIFLDINMPELDGWEFLDEFMKLPAAVQEKVQVIMLTSSIDISDIAKSRTYKPVIDFLSKPLNADRLNTLMVSHRKM</sequence>
<name>A0A1T5J2V2_9BACT</name>
<proteinExistence type="predicted"/>
<accession>A0A1T5J2V2</accession>
<dbReference type="SMART" id="SM00448">
    <property type="entry name" value="REC"/>
    <property type="match status" value="1"/>
</dbReference>
<feature type="modified residue" description="4-aspartylphosphate" evidence="2">
    <location>
        <position position="80"/>
    </location>
</feature>
<dbReference type="STRING" id="688867.SAMN05660236_0682"/>
<dbReference type="Proteomes" id="UP000190961">
    <property type="component" value="Unassembled WGS sequence"/>
</dbReference>
<dbReference type="SUPFAM" id="SSF52172">
    <property type="entry name" value="CheY-like"/>
    <property type="match status" value="1"/>
</dbReference>
<dbReference type="Gene3D" id="3.40.50.2300">
    <property type="match status" value="1"/>
</dbReference>
<evidence type="ECO:0000256" key="2">
    <source>
        <dbReference type="PROSITE-ProRule" id="PRU00169"/>
    </source>
</evidence>
<keyword evidence="5" id="KW-1185">Reference proteome</keyword>
<evidence type="ECO:0000313" key="4">
    <source>
        <dbReference type="EMBL" id="SKC45612.1"/>
    </source>
</evidence>
<reference evidence="4 5" key="1">
    <citation type="submission" date="2017-02" db="EMBL/GenBank/DDBJ databases">
        <authorList>
            <person name="Peterson S.W."/>
        </authorList>
    </citation>
    <scope>NUCLEOTIDE SEQUENCE [LARGE SCALE GENOMIC DNA]</scope>
    <source>
        <strain evidence="4 5">DSM 25262</strain>
    </source>
</reference>
<dbReference type="AlphaFoldDB" id="A0A1T5J2V2"/>
<gene>
    <name evidence="4" type="ORF">SAMN05660236_0682</name>
</gene>